<protein>
    <recommendedName>
        <fullName evidence="1">TniQ domain-containing protein</fullName>
    </recommendedName>
</protein>
<comment type="caution">
    <text evidence="2">The sequence shown here is derived from an EMBL/GenBank/DDBJ whole genome shotgun (WGS) entry which is preliminary data.</text>
</comment>
<proteinExistence type="predicted"/>
<reference evidence="2 3" key="1">
    <citation type="submission" date="2019-12" db="EMBL/GenBank/DDBJ databases">
        <title>Novel species isolated from a subtropical stream in China.</title>
        <authorList>
            <person name="Lu H."/>
        </authorList>
    </citation>
    <scope>NUCLEOTIDE SEQUENCE [LARGE SCALE GENOMIC DNA]</scope>
    <source>
        <strain evidence="2 3">FT50W</strain>
    </source>
</reference>
<accession>A0A6L8MQJ8</accession>
<gene>
    <name evidence="2" type="ORF">GTP44_19495</name>
</gene>
<evidence type="ECO:0000259" key="1">
    <source>
        <dbReference type="Pfam" id="PF06527"/>
    </source>
</evidence>
<dbReference type="RefSeq" id="WP_161020725.1">
    <property type="nucleotide sequence ID" value="NZ_WWCP01000028.1"/>
</dbReference>
<organism evidence="2 3">
    <name type="scientific">Duganella lactea</name>
    <dbReference type="NCBI Taxonomy" id="2692173"/>
    <lineage>
        <taxon>Bacteria</taxon>
        <taxon>Pseudomonadati</taxon>
        <taxon>Pseudomonadota</taxon>
        <taxon>Betaproteobacteria</taxon>
        <taxon>Burkholderiales</taxon>
        <taxon>Oxalobacteraceae</taxon>
        <taxon>Telluria group</taxon>
        <taxon>Duganella</taxon>
    </lineage>
</organism>
<dbReference type="Proteomes" id="UP000474565">
    <property type="component" value="Unassembled WGS sequence"/>
</dbReference>
<dbReference type="AlphaFoldDB" id="A0A6L8MQJ8"/>
<dbReference type="Pfam" id="PF06527">
    <property type="entry name" value="TniQ"/>
    <property type="match status" value="1"/>
</dbReference>
<evidence type="ECO:0000313" key="2">
    <source>
        <dbReference type="EMBL" id="MYM84125.1"/>
    </source>
</evidence>
<name>A0A6L8MQJ8_9BURK</name>
<evidence type="ECO:0000313" key="3">
    <source>
        <dbReference type="Proteomes" id="UP000474565"/>
    </source>
</evidence>
<dbReference type="InterPro" id="IPR009492">
    <property type="entry name" value="TniQ"/>
</dbReference>
<feature type="domain" description="TniQ" evidence="1">
    <location>
        <begin position="9"/>
        <end position="135"/>
    </location>
</feature>
<sequence>MLHELPLYPLRPNYQPGESLAGFVSRHFTSNGHEIPKPIGDAIATLYKSKLLKNRIAAWDLINKIIGRAADNYRRLWIEEHFTYARPSFIGLDEYWQRPLTRQFRICPQCVQSFGIHLALWDLPFVLACPIHHKFLIGRCDCGKVFHWSELKPHWNCRCGTQITRLSAAPAPYSLVNTAISIAAAAGFDVPILATKKMEKFRVADGLQSTYGVFSWLHMILHEMRNDSDRTPAGATPLPWRFGSALIGWPRGLIRHIRLVMARWHRTESSDLLVHLSEKSKTKELLFLLRSAVRNKTLPSNLREAIQHMLNDINFEALDSYLWIFNPALTISQREGKKREVQLWWAGLQDWMEHADRSFVPATKINGSADPRAIDISAKILNSLARAATDPTAALRFRRFARVWPPFPKDANALTATDFLELMGGQLLTISSSHREYLYELSLNAGEVRNEVS</sequence>
<dbReference type="EMBL" id="WWCP01000028">
    <property type="protein sequence ID" value="MYM84125.1"/>
    <property type="molecule type" value="Genomic_DNA"/>
</dbReference>